<dbReference type="InterPro" id="IPR050339">
    <property type="entry name" value="CC_SR_Kinase"/>
</dbReference>
<protein>
    <recommendedName>
        <fullName evidence="1">non-specific serine/threonine protein kinase</fullName>
        <ecNumber evidence="1">2.7.11.1</ecNumber>
    </recommendedName>
</protein>
<dbReference type="Proteomes" id="UP000318447">
    <property type="component" value="Unassembled WGS sequence"/>
</dbReference>
<feature type="region of interest" description="Disordered" evidence="12">
    <location>
        <begin position="1529"/>
        <end position="1565"/>
    </location>
</feature>
<evidence type="ECO:0000256" key="12">
    <source>
        <dbReference type="SAM" id="MobiDB-lite"/>
    </source>
</evidence>
<keyword evidence="11" id="KW-0175">Coiled coil</keyword>
<evidence type="ECO:0000313" key="15">
    <source>
        <dbReference type="EMBL" id="TPP40098.1"/>
    </source>
</evidence>
<dbReference type="Gene3D" id="3.30.200.20">
    <property type="entry name" value="Phosphorylase Kinase, domain 1"/>
    <property type="match status" value="1"/>
</dbReference>
<keyword evidence="4" id="KW-0547">Nucleotide-binding</keyword>
<organism evidence="15 16">
    <name type="scientific">Leishmania donovani</name>
    <dbReference type="NCBI Taxonomy" id="5661"/>
    <lineage>
        <taxon>Eukaryota</taxon>
        <taxon>Discoba</taxon>
        <taxon>Euglenozoa</taxon>
        <taxon>Kinetoplastea</taxon>
        <taxon>Metakinetoplastina</taxon>
        <taxon>Trypanosomatida</taxon>
        <taxon>Trypanosomatidae</taxon>
        <taxon>Leishmaniinae</taxon>
        <taxon>Leishmania</taxon>
    </lineage>
</organism>
<feature type="compositionally biased region" description="Low complexity" evidence="12">
    <location>
        <begin position="1090"/>
        <end position="1100"/>
    </location>
</feature>
<dbReference type="FunFam" id="1.10.510.10:FF:001177">
    <property type="entry name" value="eukaryotic translation initiation factor 2-alpha kinase 1-like"/>
    <property type="match status" value="1"/>
</dbReference>
<comment type="catalytic activity">
    <reaction evidence="10">
        <text>L-seryl-[protein] + ATP = O-phospho-L-seryl-[protein] + ADP + H(+)</text>
        <dbReference type="Rhea" id="RHEA:17989"/>
        <dbReference type="Rhea" id="RHEA-COMP:9863"/>
        <dbReference type="Rhea" id="RHEA-COMP:11604"/>
        <dbReference type="ChEBI" id="CHEBI:15378"/>
        <dbReference type="ChEBI" id="CHEBI:29999"/>
        <dbReference type="ChEBI" id="CHEBI:30616"/>
        <dbReference type="ChEBI" id="CHEBI:83421"/>
        <dbReference type="ChEBI" id="CHEBI:456216"/>
        <dbReference type="EC" id="2.7.11.1"/>
    </reaction>
    <physiologicalReaction direction="left-to-right" evidence="10">
        <dbReference type="Rhea" id="RHEA:17990"/>
    </physiologicalReaction>
</comment>
<feature type="compositionally biased region" description="Low complexity" evidence="12">
    <location>
        <begin position="725"/>
        <end position="736"/>
    </location>
</feature>
<feature type="region of interest" description="Disordered" evidence="12">
    <location>
        <begin position="640"/>
        <end position="672"/>
    </location>
</feature>
<feature type="region of interest" description="Disordered" evidence="12">
    <location>
        <begin position="1291"/>
        <end position="1312"/>
    </location>
</feature>
<feature type="region of interest" description="Disordered" evidence="12">
    <location>
        <begin position="1196"/>
        <end position="1266"/>
    </location>
</feature>
<evidence type="ECO:0000259" key="14">
    <source>
        <dbReference type="PROSITE" id="PS50011"/>
    </source>
</evidence>
<dbReference type="GO" id="GO:0004694">
    <property type="term" value="F:eukaryotic translation initiation factor 2alpha kinase activity"/>
    <property type="evidence" value="ECO:0007669"/>
    <property type="project" value="TreeGrafter"/>
</dbReference>
<evidence type="ECO:0000256" key="11">
    <source>
        <dbReference type="SAM" id="Coils"/>
    </source>
</evidence>
<evidence type="ECO:0000256" key="9">
    <source>
        <dbReference type="ARBA" id="ARBA00048659"/>
    </source>
</evidence>
<name>A0A504WWI4_LEIDO</name>
<dbReference type="CDD" id="cd13996">
    <property type="entry name" value="STKc_EIF2AK"/>
    <property type="match status" value="1"/>
</dbReference>
<dbReference type="GO" id="GO:0005737">
    <property type="term" value="C:cytoplasm"/>
    <property type="evidence" value="ECO:0007669"/>
    <property type="project" value="TreeGrafter"/>
</dbReference>
<feature type="chain" id="PRO_5021445261" description="non-specific serine/threonine protein kinase" evidence="13">
    <location>
        <begin position="25"/>
        <end position="1880"/>
    </location>
</feature>
<feature type="region of interest" description="Disordered" evidence="12">
    <location>
        <begin position="1077"/>
        <end position="1109"/>
    </location>
</feature>
<evidence type="ECO:0000256" key="6">
    <source>
        <dbReference type="ARBA" id="ARBA00022840"/>
    </source>
</evidence>
<evidence type="ECO:0000313" key="16">
    <source>
        <dbReference type="Proteomes" id="UP000318447"/>
    </source>
</evidence>
<sequence>MAANSQSSAVDLLRFLAISLAVHADAICCAVDDVEAAIVELSTNDELLEALENELAALLDRQRRLHVTRSMIALSQDERRRGMELRRCWRPSTQQHGNKRIQTSRTPSSRSASLKRGTPRHPGEALSMDLSADEPQQEYGASAVPTRGLSTATSSTAPCTESDADSVDAQVERLKARIMHLDRYSLRGKLLHLESQKNAVKEIDLEELVARVVDPFEFPASVRALWCSAASPRSTGSQASSCAPLTGASHRRSRSGDITLAQHATGKGGVVNHTNIDLLLARACQRLSGRAADALEALASTNVSEASAAAHLLGCMVYAAELDSSGSTDLAAVQQLQTMPRDTLSHLYDQCVRNSVCEAKLDGRCFGVRGTVLAAQDFNALPAEWATSQSLSHVPLDEILPPVRHLLSPRFSFADVAELKQLQEKRVTLQEKLVKLLVDGQEKDAELLRDIAGSQRDRAVAAARLAMAEMSPASTSAHAWKTMVLVPDEALSNAPSARSVALRYTFPGSSLALLVTEGGHLHAYDLERGQHAWCADAGGDMVTVTIDLPPSKEAALRDPLALPFLVRGNSLFTRVPFFTYTPLESMDATERLEGLPQSLRPYFFMNISTLLRRQTLFLGGTDVYVTTSVQVADLDASTGRPVGGLETPSQAFCGSNATRSPPRGDSTTESHRVPHNELLPLLHIVRYNIVLHVVRPGEYSWSICLSQLRMSPRAVVQPRFPSPFSAHSAADTSSAAPEDDSEHTPRFFSQFMRNMFDYDDEHVVNVAYRRAADQQANPTPAARTSTAVLMRNLQRTHTQAADYISRVVSVHQVNESHVSLRSVHDGTTAWTSALPHVAREPSGDGTGSTTSSSNATSTVIAAYVWVSGADEIFRVPVLRLAFGSVVEEAEQLRISMETDARGAVPTGLPRLTSASLAGALVPATHAAGRLQLWTLMQSGDSGRGRCRDGGACGEWATDDVEADEREETELAAYYHQCTWWETPPVSWPLLAGAFNGESGAVTFQAIDSATSSRTVAGTSGVYSTENPPLGFDSSGAVVKTGLAWRTAAFISFHVLCLAGSIAFLCAGVPPRGQLQRAWAQADRNRDRVSHTSSSHQPSTQLVPQDLLSPHGGRGTPFSLIMDSFSMDTLGLGTLPTASVSMATVSLPHSDDSLQELMRHHQLGHLSRSPPRSPWVYPAPEQVRSLTYEESEKMLPVTATPATTTTTKGTATSSKAGFGMTPSTARQKAKTSETPVKRAAALPSSPADSAAADKAAASASNSSSDDDTVDIDLGERWWLRAQFLPRQHASAPALDETFSDRGSSYSRSQANTGTEEEGKLFQLHFKVLEKIGFGGEGSVFCVEHRVTHARYAIKVIHIHEKDEERVVQEAVLHSSFDNANVVRFYFCWIEDIAVSTANRLELCHRDEDGLDATSLAYSDNSLMVSTSGNTNGHSTDHDTASKAGDTYHMLFIQMEYFPRGTLADWLRLRSGFFRLEVLRYMKQIGEGLAYLHNQDVVHHDLKPTNIFVSNDNVLKIGDFGLAKRRGNANGSAGDLASNVAGGQEERSVVGGSPLYSSPEQTRGEPVNKPSDIFSLGIIAVEMLCTFTTLHERIRILTDAHQLILPEELEAEFPDEAQLIKSMLAANPLQRPPIRKLLRQISKLIVALEAQESDEEAEKPPPPSPLDGAEHSESRNGNDEAATVALVDDSASALAAATATGKFGNTPLSTSVTAASSSCGRSVAADLASGSHVDSFPSPLGEQKSRVALLPVLHSEAATGISAAAASHMPATTSAHDSNAASTGTHVTRLGDSLASLHASTMVKRGNTYHHRRRGSASPNMEAEIGRLHICEMVATGSASRKEFFANDPYGLPNTPVMYTEDADLSTILKHDLQDRTVSAPD</sequence>
<feature type="signal peptide" evidence="13">
    <location>
        <begin position="1"/>
        <end position="24"/>
    </location>
</feature>
<feature type="compositionally biased region" description="Low complexity" evidence="12">
    <location>
        <begin position="1197"/>
        <end position="1216"/>
    </location>
</feature>
<feature type="compositionally biased region" description="Polar residues" evidence="12">
    <location>
        <begin position="1299"/>
        <end position="1312"/>
    </location>
</feature>
<keyword evidence="2" id="KW-0723">Serine/threonine-protein kinase</keyword>
<evidence type="ECO:0000256" key="1">
    <source>
        <dbReference type="ARBA" id="ARBA00012513"/>
    </source>
</evidence>
<proteinExistence type="inferred from homology"/>
<dbReference type="PROSITE" id="PS00108">
    <property type="entry name" value="PROTEIN_KINASE_ST"/>
    <property type="match status" value="1"/>
</dbReference>
<feature type="region of interest" description="Disordered" evidence="12">
    <location>
        <begin position="232"/>
        <end position="254"/>
    </location>
</feature>
<keyword evidence="6" id="KW-0067">ATP-binding</keyword>
<reference evidence="16" key="1">
    <citation type="submission" date="2019-02" db="EMBL/GenBank/DDBJ databases">
        <title>FDA dAtabase for Regulatory Grade micrObial Sequences (FDA-ARGOS): Supporting development and validation of Infectious Disease Dx tests.</title>
        <authorList>
            <person name="Duncan R."/>
            <person name="Fisher C."/>
            <person name="Tallon L."/>
            <person name="Sadzewicz L."/>
            <person name="Sengamalay N."/>
            <person name="Ott S."/>
            <person name="Godinez A."/>
            <person name="Nagaraj S."/>
            <person name="Vavikolanu K."/>
            <person name="Nadendla S."/>
            <person name="Aluvathingal J."/>
            <person name="Sichtig H."/>
        </authorList>
    </citation>
    <scope>NUCLEOTIDE SEQUENCE [LARGE SCALE GENOMIC DNA]</scope>
    <source>
        <strain evidence="16">FDAARGOS_361</strain>
    </source>
</reference>
<dbReference type="InterPro" id="IPR000719">
    <property type="entry name" value="Prot_kinase_dom"/>
</dbReference>
<dbReference type="InterPro" id="IPR008271">
    <property type="entry name" value="Ser/Thr_kinase_AS"/>
</dbReference>
<keyword evidence="5 15" id="KW-0418">Kinase</keyword>
<feature type="compositionally biased region" description="Basic and acidic residues" evidence="12">
    <location>
        <begin position="1666"/>
        <end position="1676"/>
    </location>
</feature>
<dbReference type="GO" id="GO:0005634">
    <property type="term" value="C:nucleus"/>
    <property type="evidence" value="ECO:0007669"/>
    <property type="project" value="TreeGrafter"/>
</dbReference>
<dbReference type="VEuPathDB" id="TriTrypDB:LDHU3_34.3250"/>
<evidence type="ECO:0000256" key="13">
    <source>
        <dbReference type="SAM" id="SignalP"/>
    </source>
</evidence>
<comment type="caution">
    <text evidence="15">The sequence shown here is derived from an EMBL/GenBank/DDBJ whole genome shotgun (WGS) entry which is preliminary data.</text>
</comment>
<keyword evidence="3" id="KW-0808">Transferase</keyword>
<dbReference type="PROSITE" id="PS50011">
    <property type="entry name" value="PROTEIN_KINASE_DOM"/>
    <property type="match status" value="1"/>
</dbReference>
<comment type="similarity">
    <text evidence="8">Belongs to the protein kinase superfamily. Ser/Thr protein kinase family. GCN2 subfamily.</text>
</comment>
<accession>A0A504WWI4</accession>
<dbReference type="Gene3D" id="1.10.510.10">
    <property type="entry name" value="Transferase(Phosphotransferase) domain 1"/>
    <property type="match status" value="1"/>
</dbReference>
<feature type="coiled-coil region" evidence="11">
    <location>
        <begin position="34"/>
        <end position="68"/>
    </location>
</feature>
<dbReference type="PANTHER" id="PTHR11042:SF160">
    <property type="entry name" value="EUKARYOTIC TRANSLATION INITIATION FACTOR 2-ALPHA KINASE 1"/>
    <property type="match status" value="1"/>
</dbReference>
<keyword evidence="13" id="KW-0732">Signal</keyword>
<feature type="region of interest" description="Disordered" evidence="12">
    <location>
        <begin position="84"/>
        <end position="167"/>
    </location>
</feature>
<feature type="compositionally biased region" description="Low complexity" evidence="12">
    <location>
        <begin position="1238"/>
        <end position="1262"/>
    </location>
</feature>
<keyword evidence="7" id="KW-0652">Protein synthesis inhibitor</keyword>
<evidence type="ECO:0000256" key="10">
    <source>
        <dbReference type="ARBA" id="ARBA00048977"/>
    </source>
</evidence>
<feature type="region of interest" description="Disordered" evidence="12">
    <location>
        <begin position="723"/>
        <end position="743"/>
    </location>
</feature>
<dbReference type="SMART" id="SM00220">
    <property type="entry name" value="S_TKc"/>
    <property type="match status" value="1"/>
</dbReference>
<feature type="compositionally biased region" description="Polar residues" evidence="12">
    <location>
        <begin position="232"/>
        <end position="243"/>
    </location>
</feature>
<dbReference type="EC" id="2.7.11.1" evidence="1"/>
<evidence type="ECO:0000256" key="4">
    <source>
        <dbReference type="ARBA" id="ARBA00022741"/>
    </source>
</evidence>
<feature type="compositionally biased region" description="Polar residues" evidence="12">
    <location>
        <begin position="91"/>
        <end position="112"/>
    </location>
</feature>
<dbReference type="VEuPathDB" id="TriTrypDB:LdCL_340026800"/>
<dbReference type="EMBL" id="RHLC01000004">
    <property type="protein sequence ID" value="TPP40098.1"/>
    <property type="molecule type" value="Genomic_DNA"/>
</dbReference>
<evidence type="ECO:0000256" key="3">
    <source>
        <dbReference type="ARBA" id="ARBA00022679"/>
    </source>
</evidence>
<evidence type="ECO:0000256" key="2">
    <source>
        <dbReference type="ARBA" id="ARBA00022527"/>
    </source>
</evidence>
<comment type="catalytic activity">
    <reaction evidence="9">
        <text>L-threonyl-[protein] + ATP = O-phospho-L-threonyl-[protein] + ADP + H(+)</text>
        <dbReference type="Rhea" id="RHEA:46608"/>
        <dbReference type="Rhea" id="RHEA-COMP:11060"/>
        <dbReference type="Rhea" id="RHEA-COMP:11605"/>
        <dbReference type="ChEBI" id="CHEBI:15378"/>
        <dbReference type="ChEBI" id="CHEBI:30013"/>
        <dbReference type="ChEBI" id="CHEBI:30616"/>
        <dbReference type="ChEBI" id="CHEBI:61977"/>
        <dbReference type="ChEBI" id="CHEBI:456216"/>
        <dbReference type="EC" id="2.7.11.1"/>
    </reaction>
    <physiologicalReaction direction="left-to-right" evidence="9">
        <dbReference type="Rhea" id="RHEA:46609"/>
    </physiologicalReaction>
</comment>
<dbReference type="SUPFAM" id="SSF56112">
    <property type="entry name" value="Protein kinase-like (PK-like)"/>
    <property type="match status" value="1"/>
</dbReference>
<feature type="compositionally biased region" description="Polar residues" evidence="12">
    <location>
        <begin position="148"/>
        <end position="159"/>
    </location>
</feature>
<dbReference type="GO" id="GO:0005524">
    <property type="term" value="F:ATP binding"/>
    <property type="evidence" value="ECO:0007669"/>
    <property type="project" value="UniProtKB-KW"/>
</dbReference>
<dbReference type="PANTHER" id="PTHR11042">
    <property type="entry name" value="EUKARYOTIC TRANSLATION INITIATION FACTOR 2-ALPHA KINASE EIF2-ALPHA KINASE -RELATED"/>
    <property type="match status" value="1"/>
</dbReference>
<feature type="domain" description="Protein kinase" evidence="14">
    <location>
        <begin position="1324"/>
        <end position="1643"/>
    </location>
</feature>
<gene>
    <name evidence="15" type="ORF">CGC21_26260</name>
</gene>
<dbReference type="FunFam" id="3.30.200.20:FF:000704">
    <property type="entry name" value="Eukaryotic translation initiation factor 2-alpha kinase, putative"/>
    <property type="match status" value="1"/>
</dbReference>
<evidence type="ECO:0000256" key="5">
    <source>
        <dbReference type="ARBA" id="ARBA00022777"/>
    </source>
</evidence>
<dbReference type="InterPro" id="IPR011009">
    <property type="entry name" value="Kinase-like_dom_sf"/>
</dbReference>
<evidence type="ECO:0000256" key="7">
    <source>
        <dbReference type="ARBA" id="ARBA00023193"/>
    </source>
</evidence>
<evidence type="ECO:0000256" key="8">
    <source>
        <dbReference type="ARBA" id="ARBA00037982"/>
    </source>
</evidence>
<dbReference type="Pfam" id="PF00069">
    <property type="entry name" value="Pkinase"/>
    <property type="match status" value="1"/>
</dbReference>
<feature type="compositionally biased region" description="Polar residues" evidence="12">
    <location>
        <begin position="647"/>
        <end position="659"/>
    </location>
</feature>
<dbReference type="VEuPathDB" id="TriTrypDB:LdBPK_341910.1"/>
<feature type="region of interest" description="Disordered" evidence="12">
    <location>
        <begin position="833"/>
        <end position="853"/>
    </location>
</feature>
<dbReference type="GO" id="GO:0017148">
    <property type="term" value="P:negative regulation of translation"/>
    <property type="evidence" value="ECO:0007669"/>
    <property type="project" value="UniProtKB-KW"/>
</dbReference>
<feature type="region of interest" description="Disordered" evidence="12">
    <location>
        <begin position="1648"/>
        <end position="1677"/>
    </location>
</feature>